<dbReference type="SUPFAM" id="SSF48613">
    <property type="entry name" value="Heme oxygenase-like"/>
    <property type="match status" value="1"/>
</dbReference>
<name>A0A2V3IF54_9FLOR</name>
<keyword evidence="3" id="KW-1185">Reference proteome</keyword>
<keyword evidence="1" id="KW-0560">Oxidoreductase</keyword>
<dbReference type="Gene3D" id="1.20.910.10">
    <property type="entry name" value="Heme oxygenase-like"/>
    <property type="match status" value="1"/>
</dbReference>
<dbReference type="PANTHER" id="PTHR40279:SF3">
    <property type="entry name" value="4-AMINOBENZOATE SYNTHASE"/>
    <property type="match status" value="1"/>
</dbReference>
<dbReference type="InterPro" id="IPR016084">
    <property type="entry name" value="Haem_Oase-like_multi-hlx"/>
</dbReference>
<dbReference type="Pfam" id="PF14518">
    <property type="entry name" value="Haem_oxygenas_2"/>
    <property type="match status" value="1"/>
</dbReference>
<evidence type="ECO:0000313" key="2">
    <source>
        <dbReference type="EMBL" id="PXF40682.1"/>
    </source>
</evidence>
<dbReference type="EMBL" id="NBIV01000268">
    <property type="protein sequence ID" value="PXF40682.1"/>
    <property type="molecule type" value="Genomic_DNA"/>
</dbReference>
<dbReference type="PANTHER" id="PTHR40279">
    <property type="entry name" value="PQQC-LIKE PROTEIN"/>
    <property type="match status" value="1"/>
</dbReference>
<comment type="caution">
    <text evidence="2">The sequence shown here is derived from an EMBL/GenBank/DDBJ whole genome shotgun (WGS) entry which is preliminary data.</text>
</comment>
<sequence length="230" mass="27289">MGQFWELADDSKLMSQYDADKKIAFLKDASLEEVRRICLQYRYFVEKYPDNLAMLISKMPKGELKSLLCDILSEEMGMGDVNASHSTWYDSFLRSLGVSEYQLKHSLYAENESILKETERRCREELAVHCIGLVGMGRECLCQIYLSQMYKNLRQNAEVVKIEEQIDWLFWDFHTGDDDVEHRMKMRERIGALVMDENGVRQLTDGYRFAKNSWDEFWENNYTNTRFFRN</sequence>
<protein>
    <submittedName>
        <fullName evidence="2">Uncharacterized protein</fullName>
    </submittedName>
</protein>
<accession>A0A2V3IF54</accession>
<gene>
    <name evidence="2" type="ORF">BWQ96_09600</name>
</gene>
<dbReference type="AlphaFoldDB" id="A0A2V3IF54"/>
<proteinExistence type="predicted"/>
<dbReference type="InterPro" id="IPR039068">
    <property type="entry name" value="PqqC-like"/>
</dbReference>
<evidence type="ECO:0000313" key="3">
    <source>
        <dbReference type="Proteomes" id="UP000247409"/>
    </source>
</evidence>
<evidence type="ECO:0000256" key="1">
    <source>
        <dbReference type="ARBA" id="ARBA00023002"/>
    </source>
</evidence>
<organism evidence="2 3">
    <name type="scientific">Gracilariopsis chorda</name>
    <dbReference type="NCBI Taxonomy" id="448386"/>
    <lineage>
        <taxon>Eukaryota</taxon>
        <taxon>Rhodophyta</taxon>
        <taxon>Florideophyceae</taxon>
        <taxon>Rhodymeniophycidae</taxon>
        <taxon>Gracilariales</taxon>
        <taxon>Gracilariaceae</taxon>
        <taxon>Gracilariopsis</taxon>
    </lineage>
</organism>
<reference evidence="2 3" key="1">
    <citation type="journal article" date="2018" name="Mol. Biol. Evol.">
        <title>Analysis of the draft genome of the red seaweed Gracilariopsis chorda provides insights into genome size evolution in Rhodophyta.</title>
        <authorList>
            <person name="Lee J."/>
            <person name="Yang E.C."/>
            <person name="Graf L."/>
            <person name="Yang J.H."/>
            <person name="Qiu H."/>
            <person name="Zel Zion U."/>
            <person name="Chan C.X."/>
            <person name="Stephens T.G."/>
            <person name="Weber A.P.M."/>
            <person name="Boo G.H."/>
            <person name="Boo S.M."/>
            <person name="Kim K.M."/>
            <person name="Shin Y."/>
            <person name="Jung M."/>
            <person name="Lee S.J."/>
            <person name="Yim H.S."/>
            <person name="Lee J.H."/>
            <person name="Bhattacharya D."/>
            <person name="Yoon H.S."/>
        </authorList>
    </citation>
    <scope>NUCLEOTIDE SEQUENCE [LARGE SCALE GENOMIC DNA]</scope>
    <source>
        <strain evidence="2 3">SKKU-2015</strain>
        <tissue evidence="2">Whole body</tissue>
    </source>
</reference>
<dbReference type="GO" id="GO:0016491">
    <property type="term" value="F:oxidoreductase activity"/>
    <property type="evidence" value="ECO:0007669"/>
    <property type="project" value="UniProtKB-KW"/>
</dbReference>
<dbReference type="Proteomes" id="UP000247409">
    <property type="component" value="Unassembled WGS sequence"/>
</dbReference>